<evidence type="ECO:0000313" key="3">
    <source>
        <dbReference type="Proteomes" id="UP001054889"/>
    </source>
</evidence>
<dbReference type="InterPro" id="IPR039313">
    <property type="entry name" value="HIT4"/>
</dbReference>
<name>A0AAV5CC51_ELECO</name>
<evidence type="ECO:0000313" key="2">
    <source>
        <dbReference type="EMBL" id="GJM95853.1"/>
    </source>
</evidence>
<protein>
    <submittedName>
        <fullName evidence="2">Uncharacterized protein</fullName>
    </submittedName>
</protein>
<dbReference type="PANTHER" id="PTHR33704">
    <property type="entry name" value="PROTEIN HEAT INTOLERANT 4-RELATED"/>
    <property type="match status" value="1"/>
</dbReference>
<feature type="region of interest" description="Disordered" evidence="1">
    <location>
        <begin position="15"/>
        <end position="47"/>
    </location>
</feature>
<accession>A0AAV5CC51</accession>
<dbReference type="PANTHER" id="PTHR33704:SF1">
    <property type="entry name" value="PROTEIN HEAT INTOLERANT 4-RELATED"/>
    <property type="match status" value="1"/>
</dbReference>
<organism evidence="2 3">
    <name type="scientific">Eleusine coracana subsp. coracana</name>
    <dbReference type="NCBI Taxonomy" id="191504"/>
    <lineage>
        <taxon>Eukaryota</taxon>
        <taxon>Viridiplantae</taxon>
        <taxon>Streptophyta</taxon>
        <taxon>Embryophyta</taxon>
        <taxon>Tracheophyta</taxon>
        <taxon>Spermatophyta</taxon>
        <taxon>Magnoliopsida</taxon>
        <taxon>Liliopsida</taxon>
        <taxon>Poales</taxon>
        <taxon>Poaceae</taxon>
        <taxon>PACMAD clade</taxon>
        <taxon>Chloridoideae</taxon>
        <taxon>Cynodonteae</taxon>
        <taxon>Eleusininae</taxon>
        <taxon>Eleusine</taxon>
    </lineage>
</organism>
<dbReference type="EMBL" id="BQKI01000006">
    <property type="protein sequence ID" value="GJM95853.1"/>
    <property type="molecule type" value="Genomic_DNA"/>
</dbReference>
<dbReference type="Proteomes" id="UP001054889">
    <property type="component" value="Unassembled WGS sequence"/>
</dbReference>
<gene>
    <name evidence="2" type="primary">ga12633</name>
    <name evidence="2" type="ORF">PR202_ga12633</name>
</gene>
<dbReference type="AlphaFoldDB" id="A0AAV5CC51"/>
<keyword evidence="3" id="KW-1185">Reference proteome</keyword>
<evidence type="ECO:0000256" key="1">
    <source>
        <dbReference type="SAM" id="MobiDB-lite"/>
    </source>
</evidence>
<dbReference type="GO" id="GO:1900034">
    <property type="term" value="P:regulation of cellular response to heat"/>
    <property type="evidence" value="ECO:0007669"/>
    <property type="project" value="InterPro"/>
</dbReference>
<reference evidence="2" key="1">
    <citation type="journal article" date="2018" name="DNA Res.">
        <title>Multiple hybrid de novo genome assembly of finger millet, an orphan allotetraploid crop.</title>
        <authorList>
            <person name="Hatakeyama M."/>
            <person name="Aluri S."/>
            <person name="Balachadran M.T."/>
            <person name="Sivarajan S.R."/>
            <person name="Patrignani A."/>
            <person name="Gruter S."/>
            <person name="Poveda L."/>
            <person name="Shimizu-Inatsugi R."/>
            <person name="Baeten J."/>
            <person name="Francoijs K.J."/>
            <person name="Nataraja K.N."/>
            <person name="Reddy Y.A.N."/>
            <person name="Phadnis S."/>
            <person name="Ravikumar R.L."/>
            <person name="Schlapbach R."/>
            <person name="Sreeman S.M."/>
            <person name="Shimizu K.K."/>
        </authorList>
    </citation>
    <scope>NUCLEOTIDE SEQUENCE</scope>
</reference>
<reference evidence="2" key="2">
    <citation type="submission" date="2021-12" db="EMBL/GenBank/DDBJ databases">
        <title>Resequencing data analysis of finger millet.</title>
        <authorList>
            <person name="Hatakeyama M."/>
            <person name="Aluri S."/>
            <person name="Balachadran M.T."/>
            <person name="Sivarajan S.R."/>
            <person name="Poveda L."/>
            <person name="Shimizu-Inatsugi R."/>
            <person name="Schlapbach R."/>
            <person name="Sreeman S.M."/>
            <person name="Shimizu K.K."/>
        </authorList>
    </citation>
    <scope>NUCLEOTIDE SEQUENCE</scope>
</reference>
<sequence length="91" mass="10799">MIFSDLNWELDSHEDFADEKVKDGPPEDERDKLKAKETRKKAIGDMDPKTRESFENIKFYKFYPVRTPDTPDATAKSRYINKYYGNAHYLM</sequence>
<proteinExistence type="predicted"/>
<comment type="caution">
    <text evidence="2">The sequence shown here is derived from an EMBL/GenBank/DDBJ whole genome shotgun (WGS) entry which is preliminary data.</text>
</comment>